<evidence type="ECO:0000256" key="11">
    <source>
        <dbReference type="ARBA" id="ARBA00023033"/>
    </source>
</evidence>
<keyword evidence="7" id="KW-0256">Endoplasmic reticulum</keyword>
<dbReference type="InterPro" id="IPR036396">
    <property type="entry name" value="Cyt_P450_sf"/>
</dbReference>
<name>A0ABM3V1P5_MUSDO</name>
<dbReference type="RefSeq" id="XP_058979707.1">
    <property type="nucleotide sequence ID" value="XM_059123724.1"/>
</dbReference>
<keyword evidence="14" id="KW-1133">Transmembrane helix</keyword>
<proteinExistence type="inferred from homology"/>
<keyword evidence="9 13" id="KW-0560">Oxidoreductase</keyword>
<dbReference type="SUPFAM" id="SSF48264">
    <property type="entry name" value="Cytochrome P450"/>
    <property type="match status" value="1"/>
</dbReference>
<evidence type="ECO:0000256" key="4">
    <source>
        <dbReference type="ARBA" id="ARBA00010617"/>
    </source>
</evidence>
<dbReference type="InterPro" id="IPR001128">
    <property type="entry name" value="Cyt_P450"/>
</dbReference>
<reference evidence="16" key="1">
    <citation type="submission" date="2025-08" db="UniProtKB">
        <authorList>
            <consortium name="RefSeq"/>
        </authorList>
    </citation>
    <scope>IDENTIFICATION</scope>
    <source>
        <strain evidence="16">Aabys</strain>
        <tissue evidence="16">Whole body</tissue>
    </source>
</reference>
<evidence type="ECO:0000256" key="14">
    <source>
        <dbReference type="SAM" id="Phobius"/>
    </source>
</evidence>
<dbReference type="PANTHER" id="PTHR24292">
    <property type="entry name" value="CYTOCHROME P450"/>
    <property type="match status" value="1"/>
</dbReference>
<keyword evidence="6 13" id="KW-0479">Metal-binding</keyword>
<keyword evidence="15" id="KW-1185">Reference proteome</keyword>
<evidence type="ECO:0000256" key="1">
    <source>
        <dbReference type="ARBA" id="ARBA00001971"/>
    </source>
</evidence>
<dbReference type="GeneID" id="105261855"/>
<evidence type="ECO:0000256" key="2">
    <source>
        <dbReference type="ARBA" id="ARBA00004174"/>
    </source>
</evidence>
<dbReference type="PROSITE" id="PS00086">
    <property type="entry name" value="CYTOCHROME_P450"/>
    <property type="match status" value="1"/>
</dbReference>
<evidence type="ECO:0000256" key="5">
    <source>
        <dbReference type="ARBA" id="ARBA00022617"/>
    </source>
</evidence>
<comment type="subcellular location">
    <subcellularLocation>
        <location evidence="3">Endoplasmic reticulum membrane</location>
        <topology evidence="3">Peripheral membrane protein</topology>
    </subcellularLocation>
    <subcellularLocation>
        <location evidence="2">Microsome membrane</location>
        <topology evidence="2">Peripheral membrane protein</topology>
    </subcellularLocation>
</comment>
<sequence length="505" mass="58759">MAIFMILLYILLALIAYVVISFRKRSSYWKSQGITNEEPHPLLGNMVGLGKSKSFGDVWQEYYEKFKGSGPFLGFYFFHRPSAFLLDPALIKNVLIKDFNKFTDRGFFHNPKDDPLSGQLFLIDGNKWRRMRNKLSPTFTSGKMRFMFPIVTQICEEFVEVLAKAAEENPVVEMREMLARFTTDVIGSCAFGIECNSLKNPNAIFRVYGRKGLEEQRHGRLVMAFMNSFPELSKALKMKLFPEDVIQFFLRIVRETVEYREKNNVRRNDFMDMLIDLKNKKLIKSEHGDDLTNLTMEEITAQAHVFFNAGFETSSTTMGFALYELAQNQEMQDRVRQEIRDMYEKWENKFSYESMKDMPYLEQIIAETLRMYTVVPVLNRQALEDYVVPGNPKYVIKKGMPVLIPVVGIHHDERYYPEPHKFNPDNFAPELVAQRDSILYMPFGEGPRNCIGMRFGKMQTTVGLAMLLKNFKFSVCSETQIPLQYDKKSFLISSERGITLRVTRI</sequence>
<comment type="similarity">
    <text evidence="4 13">Belongs to the cytochrome P450 family.</text>
</comment>
<evidence type="ECO:0000256" key="13">
    <source>
        <dbReference type="RuleBase" id="RU000461"/>
    </source>
</evidence>
<gene>
    <name evidence="16" type="primary">LOC105261855</name>
</gene>
<evidence type="ECO:0000256" key="9">
    <source>
        <dbReference type="ARBA" id="ARBA00023002"/>
    </source>
</evidence>
<keyword evidence="5 13" id="KW-0349">Heme</keyword>
<evidence type="ECO:0000256" key="8">
    <source>
        <dbReference type="ARBA" id="ARBA00022848"/>
    </source>
</evidence>
<accession>A0ABM3V1P5</accession>
<dbReference type="PANTHER" id="PTHR24292:SF100">
    <property type="entry name" value="CYTOCHROME P450 6A16, ISOFORM B-RELATED"/>
    <property type="match status" value="1"/>
</dbReference>
<dbReference type="InterPro" id="IPR002401">
    <property type="entry name" value="Cyt_P450_E_grp-I"/>
</dbReference>
<evidence type="ECO:0000313" key="15">
    <source>
        <dbReference type="Proteomes" id="UP001652621"/>
    </source>
</evidence>
<evidence type="ECO:0000256" key="7">
    <source>
        <dbReference type="ARBA" id="ARBA00022824"/>
    </source>
</evidence>
<evidence type="ECO:0000256" key="3">
    <source>
        <dbReference type="ARBA" id="ARBA00004406"/>
    </source>
</evidence>
<evidence type="ECO:0000313" key="16">
    <source>
        <dbReference type="RefSeq" id="XP_058979707.1"/>
    </source>
</evidence>
<keyword evidence="12 14" id="KW-0472">Membrane</keyword>
<comment type="cofactor">
    <cofactor evidence="1">
        <name>heme</name>
        <dbReference type="ChEBI" id="CHEBI:30413"/>
    </cofactor>
</comment>
<dbReference type="InterPro" id="IPR017972">
    <property type="entry name" value="Cyt_P450_CS"/>
</dbReference>
<keyword evidence="10 13" id="KW-0408">Iron</keyword>
<dbReference type="PRINTS" id="PR00463">
    <property type="entry name" value="EP450I"/>
</dbReference>
<feature type="transmembrane region" description="Helical" evidence="14">
    <location>
        <begin position="6"/>
        <end position="22"/>
    </location>
</feature>
<dbReference type="InterPro" id="IPR050476">
    <property type="entry name" value="Insect_CytP450_Detox"/>
</dbReference>
<keyword evidence="8" id="KW-0492">Microsome</keyword>
<dbReference type="CDD" id="cd11056">
    <property type="entry name" value="CYP6-like"/>
    <property type="match status" value="1"/>
</dbReference>
<protein>
    <submittedName>
        <fullName evidence="16">Cytochrome P450 6a9-like</fullName>
    </submittedName>
</protein>
<keyword evidence="11 13" id="KW-0503">Monooxygenase</keyword>
<evidence type="ECO:0000256" key="12">
    <source>
        <dbReference type="ARBA" id="ARBA00023136"/>
    </source>
</evidence>
<keyword evidence="14" id="KW-0812">Transmembrane</keyword>
<evidence type="ECO:0000256" key="10">
    <source>
        <dbReference type="ARBA" id="ARBA00023004"/>
    </source>
</evidence>
<organism evidence="15 16">
    <name type="scientific">Musca domestica</name>
    <name type="common">House fly</name>
    <dbReference type="NCBI Taxonomy" id="7370"/>
    <lineage>
        <taxon>Eukaryota</taxon>
        <taxon>Metazoa</taxon>
        <taxon>Ecdysozoa</taxon>
        <taxon>Arthropoda</taxon>
        <taxon>Hexapoda</taxon>
        <taxon>Insecta</taxon>
        <taxon>Pterygota</taxon>
        <taxon>Neoptera</taxon>
        <taxon>Endopterygota</taxon>
        <taxon>Diptera</taxon>
        <taxon>Brachycera</taxon>
        <taxon>Muscomorpha</taxon>
        <taxon>Muscoidea</taxon>
        <taxon>Muscidae</taxon>
        <taxon>Musca</taxon>
    </lineage>
</organism>
<evidence type="ECO:0000256" key="6">
    <source>
        <dbReference type="ARBA" id="ARBA00022723"/>
    </source>
</evidence>
<dbReference type="Pfam" id="PF00067">
    <property type="entry name" value="p450"/>
    <property type="match status" value="1"/>
</dbReference>
<dbReference type="PRINTS" id="PR00385">
    <property type="entry name" value="P450"/>
</dbReference>
<dbReference type="Proteomes" id="UP001652621">
    <property type="component" value="Unplaced"/>
</dbReference>
<dbReference type="Gene3D" id="1.10.630.10">
    <property type="entry name" value="Cytochrome P450"/>
    <property type="match status" value="1"/>
</dbReference>